<accession>A0A4S4LD25</accession>
<evidence type="ECO:0000313" key="5">
    <source>
        <dbReference type="EMBL" id="THH09716.1"/>
    </source>
</evidence>
<keyword evidence="6" id="KW-1185">Reference proteome</keyword>
<organism evidence="5 6">
    <name type="scientific">Bondarzewia mesenterica</name>
    <dbReference type="NCBI Taxonomy" id="1095465"/>
    <lineage>
        <taxon>Eukaryota</taxon>
        <taxon>Fungi</taxon>
        <taxon>Dikarya</taxon>
        <taxon>Basidiomycota</taxon>
        <taxon>Agaricomycotina</taxon>
        <taxon>Agaricomycetes</taxon>
        <taxon>Russulales</taxon>
        <taxon>Bondarzewiaceae</taxon>
        <taxon>Bondarzewia</taxon>
    </lineage>
</organism>
<feature type="compositionally biased region" description="Polar residues" evidence="4">
    <location>
        <begin position="283"/>
        <end position="300"/>
    </location>
</feature>
<protein>
    <submittedName>
        <fullName evidence="5">Uncharacterized protein</fullName>
    </submittedName>
</protein>
<dbReference type="EMBL" id="SGPL01000613">
    <property type="protein sequence ID" value="THH09716.1"/>
    <property type="molecule type" value="Genomic_DNA"/>
</dbReference>
<feature type="compositionally biased region" description="Basic and acidic residues" evidence="4">
    <location>
        <begin position="318"/>
        <end position="331"/>
    </location>
</feature>
<keyword evidence="2" id="KW-0539">Nucleus</keyword>
<evidence type="ECO:0000256" key="2">
    <source>
        <dbReference type="ARBA" id="ARBA00023242"/>
    </source>
</evidence>
<evidence type="ECO:0000256" key="1">
    <source>
        <dbReference type="ARBA" id="ARBA00004123"/>
    </source>
</evidence>
<dbReference type="InterPro" id="IPR008501">
    <property type="entry name" value="THOC7/Mft1"/>
</dbReference>
<dbReference type="GO" id="GO:0006397">
    <property type="term" value="P:mRNA processing"/>
    <property type="evidence" value="ECO:0007669"/>
    <property type="project" value="InterPro"/>
</dbReference>
<sequence>MSSKPSAPGTPQPAAASPLSVEEEDAIIHSRITNDERALRRVIKKFHNYTTVAHEPIVPLPSTSSSSIEDAREAFLVELASFSLHLRKAVMVCEAEVRQVEEYHREQQRIEDERISLRGQIEQLKTSLEHAQMERRQKIEYDLVAEKINTLPNREELEQTIQSLENDMAAIHADHDAHNRLIQSQKSALATIIFDLGSLRLMGKDTETPRAATPAMDAAASDGEIVPLTIVTDLDMEKEDGEEDRPSSDDVPLSASLNPGAGSFYPGNLTPALPTVRNLRSRGGSSMSTPPLTAATQVPSKATEEDDDIEMGELTEEPVAKEVRSKTKVRDEELEEGETGDESSELSDPPDD</sequence>
<evidence type="ECO:0000256" key="3">
    <source>
        <dbReference type="SAM" id="Coils"/>
    </source>
</evidence>
<reference evidence="5 6" key="1">
    <citation type="submission" date="2019-02" db="EMBL/GenBank/DDBJ databases">
        <title>Genome sequencing of the rare red list fungi Bondarzewia mesenterica.</title>
        <authorList>
            <person name="Buettner E."/>
            <person name="Kellner H."/>
        </authorList>
    </citation>
    <scope>NUCLEOTIDE SEQUENCE [LARGE SCALE GENOMIC DNA]</scope>
    <source>
        <strain evidence="5 6">DSM 108281</strain>
    </source>
</reference>
<name>A0A4S4LD25_9AGAM</name>
<dbReference type="OrthoDB" id="205166at2759"/>
<feature type="coiled-coil region" evidence="3">
    <location>
        <begin position="93"/>
        <end position="174"/>
    </location>
</feature>
<evidence type="ECO:0000313" key="6">
    <source>
        <dbReference type="Proteomes" id="UP000310158"/>
    </source>
</evidence>
<keyword evidence="3" id="KW-0175">Coiled coil</keyword>
<proteinExistence type="predicted"/>
<evidence type="ECO:0000256" key="4">
    <source>
        <dbReference type="SAM" id="MobiDB-lite"/>
    </source>
</evidence>
<feature type="compositionally biased region" description="Acidic residues" evidence="4">
    <location>
        <begin position="332"/>
        <end position="352"/>
    </location>
</feature>
<feature type="compositionally biased region" description="Acidic residues" evidence="4">
    <location>
        <begin position="304"/>
        <end position="316"/>
    </location>
</feature>
<dbReference type="Proteomes" id="UP000310158">
    <property type="component" value="Unassembled WGS sequence"/>
</dbReference>
<dbReference type="Pfam" id="PF05615">
    <property type="entry name" value="THOC7"/>
    <property type="match status" value="1"/>
</dbReference>
<feature type="region of interest" description="Disordered" evidence="4">
    <location>
        <begin position="1"/>
        <end position="22"/>
    </location>
</feature>
<dbReference type="AlphaFoldDB" id="A0A4S4LD25"/>
<comment type="caution">
    <text evidence="5">The sequence shown here is derived from an EMBL/GenBank/DDBJ whole genome shotgun (WGS) entry which is preliminary data.</text>
</comment>
<comment type="subcellular location">
    <subcellularLocation>
        <location evidence="1">Nucleus</location>
    </subcellularLocation>
</comment>
<dbReference type="GO" id="GO:0000445">
    <property type="term" value="C:THO complex part of transcription export complex"/>
    <property type="evidence" value="ECO:0007669"/>
    <property type="project" value="InterPro"/>
</dbReference>
<feature type="region of interest" description="Disordered" evidence="4">
    <location>
        <begin position="237"/>
        <end position="352"/>
    </location>
</feature>
<gene>
    <name evidence="5" type="ORF">EW146_g8606</name>
</gene>